<sequence>MEDLPITYLGLPLSIRNPTKAELQPIMDRMAKKVAGWKPKLLSPDGRLCLIKSVLMAIPVHLLSVVQLPRWVIKDIERRCRGFLWKGQEEISGGHCLVAWREICMPIGNGGLGIKDIDSFGKALRLKWEFKRQEQRDRPWTMANWESEKDVGDLFNSLAIHILGDGSHTDFCRGNWLPRGGSIANNCPTLFSFVSRTKLMVAQGLISHRWVRDLQGSLSSRALAEYLSLWDELQSVAVQEGVRDSVVWRFAANGVFSVSSAYDLFFLTSTKCPFGEAIWKTKAPARVRFFLWLAAKGRCLTADNLSKRGWPHNPDCLLCLSAPENCKHLCTSCTYTNRVWSLLRTWLGFGFDLPGRSGEELAVWWQRARSCCRPSYRDAFDSFFMLVCWRIWKERNAQVFDQKEKTVESLVADIKEDVMVWRAAGIFQFSEE</sequence>
<accession>B9G7X9</accession>
<dbReference type="InterPro" id="IPR026960">
    <property type="entry name" value="RVT-Znf"/>
</dbReference>
<feature type="domain" description="Reverse transcriptase zinc-binding" evidence="1">
    <location>
        <begin position="256"/>
        <end position="340"/>
    </location>
</feature>
<organism evidence="2">
    <name type="scientific">Oryza sativa subsp. japonica</name>
    <name type="common">Rice</name>
    <dbReference type="NCBI Taxonomy" id="39947"/>
    <lineage>
        <taxon>Eukaryota</taxon>
        <taxon>Viridiplantae</taxon>
        <taxon>Streptophyta</taxon>
        <taxon>Embryophyta</taxon>
        <taxon>Tracheophyta</taxon>
        <taxon>Spermatophyta</taxon>
        <taxon>Magnoliopsida</taxon>
        <taxon>Liliopsida</taxon>
        <taxon>Poales</taxon>
        <taxon>Poaceae</taxon>
        <taxon>BOP clade</taxon>
        <taxon>Oryzoideae</taxon>
        <taxon>Oryzeae</taxon>
        <taxon>Oryzinae</taxon>
        <taxon>Oryza</taxon>
        <taxon>Oryza sativa</taxon>
    </lineage>
</organism>
<gene>
    <name evidence="2" type="ORF">OsJ_30995</name>
</gene>
<dbReference type="Proteomes" id="UP000007752">
    <property type="component" value="Chromosome 10"/>
</dbReference>
<dbReference type="PANTHER" id="PTHR33116:SF78">
    <property type="entry name" value="OS12G0587133 PROTEIN"/>
    <property type="match status" value="1"/>
</dbReference>
<proteinExistence type="predicted"/>
<evidence type="ECO:0000313" key="2">
    <source>
        <dbReference type="EMBL" id="EEE50714.1"/>
    </source>
</evidence>
<dbReference type="Pfam" id="PF13966">
    <property type="entry name" value="zf-RVT"/>
    <property type="match status" value="1"/>
</dbReference>
<reference evidence="2" key="1">
    <citation type="journal article" date="2005" name="PLoS Biol.">
        <title>The genomes of Oryza sativa: a history of duplications.</title>
        <authorList>
            <person name="Yu J."/>
            <person name="Wang J."/>
            <person name="Lin W."/>
            <person name="Li S."/>
            <person name="Li H."/>
            <person name="Zhou J."/>
            <person name="Ni P."/>
            <person name="Dong W."/>
            <person name="Hu S."/>
            <person name="Zeng C."/>
            <person name="Zhang J."/>
            <person name="Zhang Y."/>
            <person name="Li R."/>
            <person name="Xu Z."/>
            <person name="Li S."/>
            <person name="Li X."/>
            <person name="Zheng H."/>
            <person name="Cong L."/>
            <person name="Lin L."/>
            <person name="Yin J."/>
            <person name="Geng J."/>
            <person name="Li G."/>
            <person name="Shi J."/>
            <person name="Liu J."/>
            <person name="Lv H."/>
            <person name="Li J."/>
            <person name="Wang J."/>
            <person name="Deng Y."/>
            <person name="Ran L."/>
            <person name="Shi X."/>
            <person name="Wang X."/>
            <person name="Wu Q."/>
            <person name="Li C."/>
            <person name="Ren X."/>
            <person name="Wang J."/>
            <person name="Wang X."/>
            <person name="Li D."/>
            <person name="Liu D."/>
            <person name="Zhang X."/>
            <person name="Ji Z."/>
            <person name="Zhao W."/>
            <person name="Sun Y."/>
            <person name="Zhang Z."/>
            <person name="Bao J."/>
            <person name="Han Y."/>
            <person name="Dong L."/>
            <person name="Ji J."/>
            <person name="Chen P."/>
            <person name="Wu S."/>
            <person name="Liu J."/>
            <person name="Xiao Y."/>
            <person name="Bu D."/>
            <person name="Tan J."/>
            <person name="Yang L."/>
            <person name="Ye C."/>
            <person name="Zhang J."/>
            <person name="Xu J."/>
            <person name="Zhou Y."/>
            <person name="Yu Y."/>
            <person name="Zhang B."/>
            <person name="Zhuang S."/>
            <person name="Wei H."/>
            <person name="Liu B."/>
            <person name="Lei M."/>
            <person name="Yu H."/>
            <person name="Li Y."/>
            <person name="Xu H."/>
            <person name="Wei S."/>
            <person name="He X."/>
            <person name="Fang L."/>
            <person name="Zhang Z."/>
            <person name="Zhang Y."/>
            <person name="Huang X."/>
            <person name="Su Z."/>
            <person name="Tong W."/>
            <person name="Li J."/>
            <person name="Tong Z."/>
            <person name="Li S."/>
            <person name="Ye J."/>
            <person name="Wang L."/>
            <person name="Fang L."/>
            <person name="Lei T."/>
            <person name="Chen C."/>
            <person name="Chen H."/>
            <person name="Xu Z."/>
            <person name="Li H."/>
            <person name="Huang H."/>
            <person name="Zhang F."/>
            <person name="Xu H."/>
            <person name="Li N."/>
            <person name="Zhao C."/>
            <person name="Li S."/>
            <person name="Dong L."/>
            <person name="Huang Y."/>
            <person name="Li L."/>
            <person name="Xi Y."/>
            <person name="Qi Q."/>
            <person name="Li W."/>
            <person name="Zhang B."/>
            <person name="Hu W."/>
            <person name="Zhang Y."/>
            <person name="Tian X."/>
            <person name="Jiao Y."/>
            <person name="Liang X."/>
            <person name="Jin J."/>
            <person name="Gao L."/>
            <person name="Zheng W."/>
            <person name="Hao B."/>
            <person name="Liu S."/>
            <person name="Wang W."/>
            <person name="Yuan L."/>
            <person name="Cao M."/>
            <person name="McDermott J."/>
            <person name="Samudrala R."/>
            <person name="Wang J."/>
            <person name="Wong G.K."/>
            <person name="Yang H."/>
        </authorList>
    </citation>
    <scope>NUCLEOTIDE SEQUENCE [LARGE SCALE GENOMIC DNA]</scope>
</reference>
<protein>
    <recommendedName>
        <fullName evidence="1">Reverse transcriptase zinc-binding domain-containing protein</fullName>
    </recommendedName>
</protein>
<dbReference type="PANTHER" id="PTHR33116">
    <property type="entry name" value="REVERSE TRANSCRIPTASE ZINC-BINDING DOMAIN-CONTAINING PROTEIN-RELATED-RELATED"/>
    <property type="match status" value="1"/>
</dbReference>
<reference evidence="2" key="2">
    <citation type="submission" date="2008-12" db="EMBL/GenBank/DDBJ databases">
        <title>Improved gene annotation of the rice (Oryza sativa) genomes.</title>
        <authorList>
            <person name="Wang J."/>
            <person name="Li R."/>
            <person name="Fan W."/>
            <person name="Huang Q."/>
            <person name="Zhang J."/>
            <person name="Zhou Y."/>
            <person name="Hu Y."/>
            <person name="Zi S."/>
            <person name="Li J."/>
            <person name="Ni P."/>
            <person name="Zheng H."/>
            <person name="Zhang Y."/>
            <person name="Zhao M."/>
            <person name="Hao Q."/>
            <person name="McDermott J."/>
            <person name="Samudrala R."/>
            <person name="Kristiansen K."/>
            <person name="Wong G.K.-S."/>
        </authorList>
    </citation>
    <scope>NUCLEOTIDE SEQUENCE</scope>
</reference>
<name>B9G7X9_ORYSJ</name>
<dbReference type="AlphaFoldDB" id="B9G7X9"/>
<dbReference type="EMBL" id="CM000147">
    <property type="protein sequence ID" value="EEE50714.1"/>
    <property type="molecule type" value="Genomic_DNA"/>
</dbReference>
<evidence type="ECO:0000259" key="1">
    <source>
        <dbReference type="Pfam" id="PF13966"/>
    </source>
</evidence>